<dbReference type="STRING" id="687842.ASU31_01110"/>
<feature type="signal peptide" evidence="1">
    <location>
        <begin position="1"/>
        <end position="26"/>
    </location>
</feature>
<dbReference type="OrthoDB" id="5569165at2"/>
<keyword evidence="3" id="KW-1185">Reference proteome</keyword>
<evidence type="ECO:0000313" key="3">
    <source>
        <dbReference type="Proteomes" id="UP000051950"/>
    </source>
</evidence>
<organism evidence="2 3">
    <name type="scientific">Pedobacter ginsenosidimutans</name>
    <dbReference type="NCBI Taxonomy" id="687842"/>
    <lineage>
        <taxon>Bacteria</taxon>
        <taxon>Pseudomonadati</taxon>
        <taxon>Bacteroidota</taxon>
        <taxon>Sphingobacteriia</taxon>
        <taxon>Sphingobacteriales</taxon>
        <taxon>Sphingobacteriaceae</taxon>
        <taxon>Pedobacter</taxon>
    </lineage>
</organism>
<dbReference type="RefSeq" id="WP_057930554.1">
    <property type="nucleotide sequence ID" value="NZ_LMZQ01000001.1"/>
</dbReference>
<dbReference type="Proteomes" id="UP000051950">
    <property type="component" value="Unassembled WGS sequence"/>
</dbReference>
<evidence type="ECO:0000313" key="2">
    <source>
        <dbReference type="EMBL" id="KRT17924.1"/>
    </source>
</evidence>
<proteinExistence type="predicted"/>
<feature type="chain" id="PRO_5006665825" description="DUF4890 domain-containing protein" evidence="1">
    <location>
        <begin position="27"/>
        <end position="129"/>
    </location>
</feature>
<evidence type="ECO:0000256" key="1">
    <source>
        <dbReference type="SAM" id="SignalP"/>
    </source>
</evidence>
<sequence>MKTPKITNLFVALLALSVSGLTPAFAQNKANDLKNKTPEERAKFQTEMMKSKLNLSAQQQSKIEVINLNYAKKFEPVIKSTDSKITRFKQAMSLQKAKDEELKKVFTASQYQQYEKFQEALKSTLKDKM</sequence>
<keyword evidence="1" id="KW-0732">Signal</keyword>
<reference evidence="2 3" key="1">
    <citation type="submission" date="2015-11" db="EMBL/GenBank/DDBJ databases">
        <title>Sequence of Pedobacter ginsenosidimutans.</title>
        <authorList>
            <person name="Carson E."/>
            <person name="Keyser V."/>
            <person name="Newman J."/>
            <person name="Miller J."/>
        </authorList>
    </citation>
    <scope>NUCLEOTIDE SEQUENCE [LARGE SCALE GENOMIC DNA]</scope>
    <source>
        <strain evidence="2 3">KACC 14530</strain>
    </source>
</reference>
<dbReference type="EMBL" id="LMZQ01000001">
    <property type="protein sequence ID" value="KRT17924.1"/>
    <property type="molecule type" value="Genomic_DNA"/>
</dbReference>
<comment type="caution">
    <text evidence="2">The sequence shown here is derived from an EMBL/GenBank/DDBJ whole genome shotgun (WGS) entry which is preliminary data.</text>
</comment>
<name>A0A0T5VWH0_9SPHI</name>
<evidence type="ECO:0008006" key="4">
    <source>
        <dbReference type="Google" id="ProtNLM"/>
    </source>
</evidence>
<accession>A0A0T5VWH0</accession>
<gene>
    <name evidence="2" type="ORF">ASU31_01110</name>
</gene>
<dbReference type="AlphaFoldDB" id="A0A0T5VWH0"/>
<protein>
    <recommendedName>
        <fullName evidence="4">DUF4890 domain-containing protein</fullName>
    </recommendedName>
</protein>